<evidence type="ECO:0000259" key="4">
    <source>
        <dbReference type="PROSITE" id="PS50002"/>
    </source>
</evidence>
<dbReference type="CDD" id="cd00174">
    <property type="entry name" value="SH3"/>
    <property type="match status" value="1"/>
</dbReference>
<dbReference type="VEuPathDB" id="AmoebaDB:FDP41_002925"/>
<dbReference type="GO" id="GO:0006897">
    <property type="term" value="P:endocytosis"/>
    <property type="evidence" value="ECO:0007669"/>
    <property type="project" value="TreeGrafter"/>
</dbReference>
<dbReference type="AlphaFoldDB" id="A0A6A5BJE3"/>
<organism evidence="5 6">
    <name type="scientific">Naegleria fowleri</name>
    <name type="common">Brain eating amoeba</name>
    <dbReference type="NCBI Taxonomy" id="5763"/>
    <lineage>
        <taxon>Eukaryota</taxon>
        <taxon>Discoba</taxon>
        <taxon>Heterolobosea</taxon>
        <taxon>Tetramitia</taxon>
        <taxon>Eutetramitia</taxon>
        <taxon>Vahlkampfiidae</taxon>
        <taxon>Naegleria</taxon>
    </lineage>
</organism>
<dbReference type="EMBL" id="VFQX01000031">
    <property type="protein sequence ID" value="KAF0978033.1"/>
    <property type="molecule type" value="Genomic_DNA"/>
</dbReference>
<feature type="compositionally biased region" description="Acidic residues" evidence="3">
    <location>
        <begin position="123"/>
        <end position="146"/>
    </location>
</feature>
<dbReference type="InterPro" id="IPR036028">
    <property type="entry name" value="SH3-like_dom_sf"/>
</dbReference>
<evidence type="ECO:0000256" key="3">
    <source>
        <dbReference type="SAM" id="MobiDB-lite"/>
    </source>
</evidence>
<dbReference type="SUPFAM" id="SSF50044">
    <property type="entry name" value="SH3-domain"/>
    <property type="match status" value="1"/>
</dbReference>
<dbReference type="PANTHER" id="PTHR45827:SF1">
    <property type="entry name" value="SORTING NEXIN"/>
    <property type="match status" value="1"/>
</dbReference>
<dbReference type="GeneID" id="68110143"/>
<dbReference type="GO" id="GO:0005886">
    <property type="term" value="C:plasma membrane"/>
    <property type="evidence" value="ECO:0007669"/>
    <property type="project" value="TreeGrafter"/>
</dbReference>
<feature type="region of interest" description="Disordered" evidence="3">
    <location>
        <begin position="197"/>
        <end position="223"/>
    </location>
</feature>
<evidence type="ECO:0000313" key="6">
    <source>
        <dbReference type="Proteomes" id="UP000444721"/>
    </source>
</evidence>
<dbReference type="Gene3D" id="2.30.30.40">
    <property type="entry name" value="SH3 Domains"/>
    <property type="match status" value="1"/>
</dbReference>
<dbReference type="GO" id="GO:0016197">
    <property type="term" value="P:endosomal transport"/>
    <property type="evidence" value="ECO:0007669"/>
    <property type="project" value="TreeGrafter"/>
</dbReference>
<dbReference type="GO" id="GO:0097320">
    <property type="term" value="P:plasma membrane tubulation"/>
    <property type="evidence" value="ECO:0007669"/>
    <property type="project" value="TreeGrafter"/>
</dbReference>
<dbReference type="InterPro" id="IPR001452">
    <property type="entry name" value="SH3_domain"/>
</dbReference>
<dbReference type="RefSeq" id="XP_044562746.1">
    <property type="nucleotide sequence ID" value="XM_044706173.1"/>
</dbReference>
<dbReference type="GO" id="GO:0035091">
    <property type="term" value="F:phosphatidylinositol binding"/>
    <property type="evidence" value="ECO:0007669"/>
    <property type="project" value="TreeGrafter"/>
</dbReference>
<dbReference type="PANTHER" id="PTHR45827">
    <property type="entry name" value="SORTING NEXIN"/>
    <property type="match status" value="1"/>
</dbReference>
<feature type="compositionally biased region" description="Basic and acidic residues" evidence="3">
    <location>
        <begin position="197"/>
        <end position="212"/>
    </location>
</feature>
<reference evidence="5 6" key="1">
    <citation type="journal article" date="2019" name="Sci. Rep.">
        <title>Nanopore sequencing improves the draft genome of the human pathogenic amoeba Naegleria fowleri.</title>
        <authorList>
            <person name="Liechti N."/>
            <person name="Schurch N."/>
            <person name="Bruggmann R."/>
            <person name="Wittwer M."/>
        </authorList>
    </citation>
    <scope>NUCLEOTIDE SEQUENCE [LARGE SCALE GENOMIC DNA]</scope>
    <source>
        <strain evidence="5 6">ATCC 30894</strain>
    </source>
</reference>
<sequence length="223" mass="25468">MMINPNDASSFAGRTPKFVVEVLYNFFPSDKQHLTLTQYEKVKVIETHESNWWIGERANGEVGLFPANYVRRVQDIAEESPRPKEKTFQKPVSYDPNKSKKSKEEQLQKRKQIASQLGLGGLDLDDLLSEDDDDDDILMSSEDEQENPNTTLTKQSSTASLKTQPPLPSQQQQVTTGNMQNATGKFVTEEAYEKKKKELQEALQKQLEDQKNKNQTSRRNSKT</sequence>
<name>A0A6A5BJE3_NAEFO</name>
<dbReference type="VEuPathDB" id="AmoebaDB:NF0056680"/>
<accession>A0A6A5BJE3</accession>
<gene>
    <name evidence="5" type="ORF">FDP41_002925</name>
</gene>
<dbReference type="OrthoDB" id="6250593at2759"/>
<dbReference type="SMART" id="SM00326">
    <property type="entry name" value="SH3"/>
    <property type="match status" value="1"/>
</dbReference>
<dbReference type="PROSITE" id="PS50002">
    <property type="entry name" value="SH3"/>
    <property type="match status" value="1"/>
</dbReference>
<keyword evidence="6" id="KW-1185">Reference proteome</keyword>
<evidence type="ECO:0000256" key="2">
    <source>
        <dbReference type="PROSITE-ProRule" id="PRU00192"/>
    </source>
</evidence>
<evidence type="ECO:0000313" key="5">
    <source>
        <dbReference type="EMBL" id="KAF0978033.1"/>
    </source>
</evidence>
<feature type="region of interest" description="Disordered" evidence="3">
    <location>
        <begin position="78"/>
        <end position="109"/>
    </location>
</feature>
<feature type="domain" description="SH3" evidence="4">
    <location>
        <begin position="15"/>
        <end position="75"/>
    </location>
</feature>
<feature type="compositionally biased region" description="Basic and acidic residues" evidence="3">
    <location>
        <begin position="78"/>
        <end position="88"/>
    </location>
</feature>
<dbReference type="Pfam" id="PF00018">
    <property type="entry name" value="SH3_1"/>
    <property type="match status" value="1"/>
</dbReference>
<dbReference type="Proteomes" id="UP000444721">
    <property type="component" value="Unassembled WGS sequence"/>
</dbReference>
<feature type="compositionally biased region" description="Polar residues" evidence="3">
    <location>
        <begin position="213"/>
        <end position="223"/>
    </location>
</feature>
<protein>
    <recommendedName>
        <fullName evidence="4">SH3 domain-containing protein</fullName>
    </recommendedName>
</protein>
<dbReference type="GO" id="GO:0031410">
    <property type="term" value="C:cytoplasmic vesicle"/>
    <property type="evidence" value="ECO:0007669"/>
    <property type="project" value="TreeGrafter"/>
</dbReference>
<dbReference type="VEuPathDB" id="AmoebaDB:NfTy_062380"/>
<comment type="caution">
    <text evidence="5">The sequence shown here is derived from an EMBL/GenBank/DDBJ whole genome shotgun (WGS) entry which is preliminary data.</text>
</comment>
<keyword evidence="1 2" id="KW-0728">SH3 domain</keyword>
<proteinExistence type="predicted"/>
<feature type="compositionally biased region" description="Polar residues" evidence="3">
    <location>
        <begin position="147"/>
        <end position="183"/>
    </location>
</feature>
<evidence type="ECO:0000256" key="1">
    <source>
        <dbReference type="ARBA" id="ARBA00022443"/>
    </source>
</evidence>
<feature type="region of interest" description="Disordered" evidence="3">
    <location>
        <begin position="123"/>
        <end position="184"/>
    </location>
</feature>